<feature type="compositionally biased region" description="Pro residues" evidence="1">
    <location>
        <begin position="66"/>
        <end position="84"/>
    </location>
</feature>
<sequence>MRQRPADTVSAVLLALGLHAVLLLLLVFGLNWTRTNAQPAFGSPVSAELFDPDALSAAQRRALEAPPEPLPEPPEPVPEPLPEPEPVEEETVPRLQPLPAPVPEDAMVEPQPQAQERVPEPDTVEQDAARREAESELAAEREQEERRRQEQIDLTERQRQEEAEQKRRLARQQELEKLRAEREQIRREAALAEQKLKQIAGARARQASDEAAADAAPPPGRPDGDSDLAARYAAALQEVIARNWVRPDNVRLGERCRLYITQLPGGQVMSVEFDPSCPYDAQGRRSVEAAVRKAEPLPYRGFEPVFARRLNLNFTAQDR</sequence>
<evidence type="ECO:0000256" key="1">
    <source>
        <dbReference type="SAM" id="MobiDB-lite"/>
    </source>
</evidence>
<feature type="compositionally biased region" description="Low complexity" evidence="1">
    <location>
        <begin position="200"/>
        <end position="215"/>
    </location>
</feature>
<keyword evidence="3" id="KW-1185">Reference proteome</keyword>
<dbReference type="SUPFAM" id="SSF74653">
    <property type="entry name" value="TolA/TonB C-terminal domain"/>
    <property type="match status" value="1"/>
</dbReference>
<dbReference type="Gene3D" id="3.30.1150.10">
    <property type="match status" value="1"/>
</dbReference>
<dbReference type="Proteomes" id="UP000578091">
    <property type="component" value="Unassembled WGS sequence"/>
</dbReference>
<feature type="region of interest" description="Disordered" evidence="1">
    <location>
        <begin position="198"/>
        <end position="227"/>
    </location>
</feature>
<dbReference type="RefSeq" id="WP_180680324.1">
    <property type="nucleotide sequence ID" value="NZ_JACCKA010000094.1"/>
</dbReference>
<name>A0A853JGM8_9GAMM</name>
<feature type="region of interest" description="Disordered" evidence="1">
    <location>
        <begin position="59"/>
        <end position="171"/>
    </location>
</feature>
<dbReference type="EMBL" id="JACCKA010000094">
    <property type="protein sequence ID" value="NZA28561.1"/>
    <property type="molecule type" value="Genomic_DNA"/>
</dbReference>
<proteinExistence type="predicted"/>
<reference evidence="2 3" key="1">
    <citation type="submission" date="2020-07" db="EMBL/GenBank/DDBJ databases">
        <title>Luteimonas sp. SJ-92.</title>
        <authorList>
            <person name="Huang X.-X."/>
            <person name="Xu L."/>
            <person name="Sun J.-Q."/>
        </authorList>
    </citation>
    <scope>NUCLEOTIDE SEQUENCE [LARGE SCALE GENOMIC DNA]</scope>
    <source>
        <strain evidence="2 3">SJ-92</strain>
    </source>
</reference>
<evidence type="ECO:0000313" key="2">
    <source>
        <dbReference type="EMBL" id="NZA28561.1"/>
    </source>
</evidence>
<protein>
    <submittedName>
        <fullName evidence="2">TonB C-terminal domain-containing protein</fullName>
    </submittedName>
</protein>
<accession>A0A853JGM8</accession>
<organism evidence="2 3">
    <name type="scientific">Luteimonas salinisoli</name>
    <dbReference type="NCBI Taxonomy" id="2752307"/>
    <lineage>
        <taxon>Bacteria</taxon>
        <taxon>Pseudomonadati</taxon>
        <taxon>Pseudomonadota</taxon>
        <taxon>Gammaproteobacteria</taxon>
        <taxon>Lysobacterales</taxon>
        <taxon>Lysobacteraceae</taxon>
        <taxon>Luteimonas</taxon>
    </lineage>
</organism>
<comment type="caution">
    <text evidence="2">The sequence shown here is derived from an EMBL/GenBank/DDBJ whole genome shotgun (WGS) entry which is preliminary data.</text>
</comment>
<gene>
    <name evidence="2" type="ORF">H0E84_19490</name>
</gene>
<feature type="compositionally biased region" description="Basic and acidic residues" evidence="1">
    <location>
        <begin position="127"/>
        <end position="171"/>
    </location>
</feature>
<dbReference type="AlphaFoldDB" id="A0A853JGM8"/>
<evidence type="ECO:0000313" key="3">
    <source>
        <dbReference type="Proteomes" id="UP000578091"/>
    </source>
</evidence>